<dbReference type="InterPro" id="IPR014777">
    <property type="entry name" value="4pyrrole_Mease_sub1"/>
</dbReference>
<dbReference type="Gene3D" id="3.30.950.10">
    <property type="entry name" value="Methyltransferase, Cobalt-precorrin-4 Transmethylase, Domain 2"/>
    <property type="match status" value="1"/>
</dbReference>
<dbReference type="CDD" id="cd11649">
    <property type="entry name" value="RsmI_like"/>
    <property type="match status" value="1"/>
</dbReference>
<keyword evidence="1" id="KW-0963">Cytoplasm</keyword>
<keyword evidence="4" id="KW-0808">Transferase</keyword>
<dbReference type="PIRSF" id="PIRSF005917">
    <property type="entry name" value="MTase_YraL"/>
    <property type="match status" value="1"/>
</dbReference>
<dbReference type="RefSeq" id="WP_147524901.1">
    <property type="nucleotide sequence ID" value="NZ_CAPH01000003.1"/>
</dbReference>
<accession>A0ABY5V0V0</accession>
<keyword evidence="3 8" id="KW-0489">Methyltransferase</keyword>
<dbReference type="Proteomes" id="UP001059295">
    <property type="component" value="Chromosome"/>
</dbReference>
<dbReference type="PANTHER" id="PTHR46111:SF2">
    <property type="entry name" value="SAM-DEPENDENT METHYLTRANSFERASE"/>
    <property type="match status" value="1"/>
</dbReference>
<keyword evidence="2" id="KW-0698">rRNA processing</keyword>
<dbReference type="Pfam" id="PF00590">
    <property type="entry name" value="TP_methylase"/>
    <property type="match status" value="1"/>
</dbReference>
<evidence type="ECO:0000256" key="2">
    <source>
        <dbReference type="ARBA" id="ARBA00022552"/>
    </source>
</evidence>
<dbReference type="GO" id="GO:0032259">
    <property type="term" value="P:methylation"/>
    <property type="evidence" value="ECO:0007669"/>
    <property type="project" value="UniProtKB-KW"/>
</dbReference>
<evidence type="ECO:0000256" key="4">
    <source>
        <dbReference type="ARBA" id="ARBA00022679"/>
    </source>
</evidence>
<evidence type="ECO:0000313" key="9">
    <source>
        <dbReference type="Proteomes" id="UP001059295"/>
    </source>
</evidence>
<evidence type="ECO:0000256" key="1">
    <source>
        <dbReference type="ARBA" id="ARBA00022490"/>
    </source>
</evidence>
<feature type="region of interest" description="Disordered" evidence="6">
    <location>
        <begin position="236"/>
        <end position="259"/>
    </location>
</feature>
<proteinExistence type="predicted"/>
<dbReference type="InterPro" id="IPR008189">
    <property type="entry name" value="rRNA_ssu_MeTfrase_I"/>
</dbReference>
<dbReference type="InterPro" id="IPR014776">
    <property type="entry name" value="4pyrrole_Mease_sub2"/>
</dbReference>
<dbReference type="EMBL" id="CP102294">
    <property type="protein sequence ID" value="UWN57831.1"/>
    <property type="molecule type" value="Genomic_DNA"/>
</dbReference>
<dbReference type="Gene3D" id="3.40.1010.10">
    <property type="entry name" value="Cobalt-precorrin-4 Transmethylase, Domain 1"/>
    <property type="match status" value="1"/>
</dbReference>
<evidence type="ECO:0000313" key="8">
    <source>
        <dbReference type="EMBL" id="UWN57831.1"/>
    </source>
</evidence>
<protein>
    <submittedName>
        <fullName evidence="8">SAM-dependent methyltransferase</fullName>
    </submittedName>
</protein>
<dbReference type="GO" id="GO:0008168">
    <property type="term" value="F:methyltransferase activity"/>
    <property type="evidence" value="ECO:0007669"/>
    <property type="project" value="UniProtKB-KW"/>
</dbReference>
<reference evidence="8" key="1">
    <citation type="journal article" date="2022" name="Cell">
        <title>Design, construction, and in vivo augmentation of a complex gut microbiome.</title>
        <authorList>
            <person name="Cheng A.G."/>
            <person name="Ho P.Y."/>
            <person name="Aranda-Diaz A."/>
            <person name="Jain S."/>
            <person name="Yu F.B."/>
            <person name="Meng X."/>
            <person name="Wang M."/>
            <person name="Iakiviak M."/>
            <person name="Nagashima K."/>
            <person name="Zhao A."/>
            <person name="Murugkar P."/>
            <person name="Patil A."/>
            <person name="Atabakhsh K."/>
            <person name="Weakley A."/>
            <person name="Yan J."/>
            <person name="Brumbaugh A.R."/>
            <person name="Higginbottom S."/>
            <person name="Dimas A."/>
            <person name="Shiver A.L."/>
            <person name="Deutschbauer A."/>
            <person name="Neff N."/>
            <person name="Sonnenburg J.L."/>
            <person name="Huang K.C."/>
            <person name="Fischbach M.A."/>
        </authorList>
    </citation>
    <scope>NUCLEOTIDE SEQUENCE</scope>
    <source>
        <strain evidence="8">AP11</strain>
    </source>
</reference>
<name>A0ABY5V0V0_9BACT</name>
<evidence type="ECO:0000256" key="3">
    <source>
        <dbReference type="ARBA" id="ARBA00022603"/>
    </source>
</evidence>
<organism evidence="8 9">
    <name type="scientific">Alistipes ihumii AP11</name>
    <dbReference type="NCBI Taxonomy" id="1211813"/>
    <lineage>
        <taxon>Bacteria</taxon>
        <taxon>Pseudomonadati</taxon>
        <taxon>Bacteroidota</taxon>
        <taxon>Bacteroidia</taxon>
        <taxon>Bacteroidales</taxon>
        <taxon>Rikenellaceae</taxon>
        <taxon>Alistipes</taxon>
    </lineage>
</organism>
<keyword evidence="5" id="KW-0949">S-adenosyl-L-methionine</keyword>
<evidence type="ECO:0000256" key="6">
    <source>
        <dbReference type="SAM" id="MobiDB-lite"/>
    </source>
</evidence>
<evidence type="ECO:0000256" key="5">
    <source>
        <dbReference type="ARBA" id="ARBA00022691"/>
    </source>
</evidence>
<evidence type="ECO:0000259" key="7">
    <source>
        <dbReference type="Pfam" id="PF00590"/>
    </source>
</evidence>
<dbReference type="InterPro" id="IPR035996">
    <property type="entry name" value="4pyrrol_Methylase_sf"/>
</dbReference>
<dbReference type="PANTHER" id="PTHR46111">
    <property type="entry name" value="RIBOSOMAL RNA SMALL SUBUNIT METHYLTRANSFERASE I"/>
    <property type="match status" value="1"/>
</dbReference>
<dbReference type="InterPro" id="IPR000878">
    <property type="entry name" value="4pyrrol_Mease"/>
</dbReference>
<sequence length="259" mass="28504">MPYGTIYMLPTPIGDRPVYDVLPEYNRAVMARLDYFIVENERTARRFLSRAGIGKPIDGLRIAELNEHTTPEQVAELLAPVLGGADAGVLSEAGLPGVADPGADLTALAHRHGIRVTPLVGPSSILLALMASGLNGQSFAFNGYLPVKHPERGQAIRRLEQRARTEGQSQLFIETPYRNLRLFDELTSLCADDTLLTVAADILQPDELIRTAPVRQWRGHAPDIHKRPAIFIVGTQAPPEKRGIGAPNRKERSARRRSR</sequence>
<gene>
    <name evidence="8" type="ORF">NQ491_03360</name>
</gene>
<dbReference type="GeneID" id="82890740"/>
<feature type="compositionally biased region" description="Basic and acidic residues" evidence="6">
    <location>
        <begin position="239"/>
        <end position="251"/>
    </location>
</feature>
<feature type="domain" description="Tetrapyrrole methylase" evidence="7">
    <location>
        <begin position="63"/>
        <end position="215"/>
    </location>
</feature>
<dbReference type="SUPFAM" id="SSF53790">
    <property type="entry name" value="Tetrapyrrole methylase"/>
    <property type="match status" value="1"/>
</dbReference>
<keyword evidence="9" id="KW-1185">Reference proteome</keyword>